<dbReference type="InterPro" id="IPR051164">
    <property type="entry name" value="NmrA-like_oxidored"/>
</dbReference>
<dbReference type="Proteomes" id="UP001324427">
    <property type="component" value="Unassembled WGS sequence"/>
</dbReference>
<dbReference type="Gene3D" id="3.40.50.720">
    <property type="entry name" value="NAD(P)-binding Rossmann-like Domain"/>
    <property type="match status" value="1"/>
</dbReference>
<evidence type="ECO:0000256" key="2">
    <source>
        <dbReference type="ARBA" id="ARBA00022857"/>
    </source>
</evidence>
<dbReference type="SUPFAM" id="SSF51735">
    <property type="entry name" value="NAD(P)-binding Rossmann-fold domains"/>
    <property type="match status" value="1"/>
</dbReference>
<comment type="caution">
    <text evidence="4">The sequence shown here is derived from an EMBL/GenBank/DDBJ whole genome shotgun (WGS) entry which is preliminary data.</text>
</comment>
<accession>A0AAV9JTY7</accession>
<evidence type="ECO:0000256" key="1">
    <source>
        <dbReference type="ARBA" id="ARBA00006328"/>
    </source>
</evidence>
<keyword evidence="2" id="KW-0521">NADP</keyword>
<dbReference type="Pfam" id="PF05368">
    <property type="entry name" value="NmrA"/>
    <property type="match status" value="1"/>
</dbReference>
<dbReference type="GO" id="GO:0005634">
    <property type="term" value="C:nucleus"/>
    <property type="evidence" value="ECO:0007669"/>
    <property type="project" value="TreeGrafter"/>
</dbReference>
<proteinExistence type="inferred from homology"/>
<dbReference type="Gene3D" id="3.90.25.10">
    <property type="entry name" value="UDP-galactose 4-epimerase, domain 1"/>
    <property type="match status" value="1"/>
</dbReference>
<evidence type="ECO:0000259" key="3">
    <source>
        <dbReference type="Pfam" id="PF05368"/>
    </source>
</evidence>
<dbReference type="EMBL" id="JAVFHQ010000007">
    <property type="protein sequence ID" value="KAK4548476.1"/>
    <property type="molecule type" value="Genomic_DNA"/>
</dbReference>
<dbReference type="PANTHER" id="PTHR42748">
    <property type="entry name" value="NITROGEN METABOLITE REPRESSION PROTEIN NMRA FAMILY MEMBER"/>
    <property type="match status" value="1"/>
</dbReference>
<comment type="similarity">
    <text evidence="1">Belongs to the NmrA-type oxidoreductase family.</text>
</comment>
<feature type="domain" description="NmrA-like" evidence="3">
    <location>
        <begin position="2"/>
        <end position="301"/>
    </location>
</feature>
<protein>
    <recommendedName>
        <fullName evidence="3">NmrA-like domain-containing protein</fullName>
    </recommendedName>
</protein>
<evidence type="ECO:0000313" key="5">
    <source>
        <dbReference type="Proteomes" id="UP001324427"/>
    </source>
</evidence>
<dbReference type="InterPro" id="IPR008030">
    <property type="entry name" value="NmrA-like"/>
</dbReference>
<organism evidence="4 5">
    <name type="scientific">Oleoguttula mirabilis</name>
    <dbReference type="NCBI Taxonomy" id="1507867"/>
    <lineage>
        <taxon>Eukaryota</taxon>
        <taxon>Fungi</taxon>
        <taxon>Dikarya</taxon>
        <taxon>Ascomycota</taxon>
        <taxon>Pezizomycotina</taxon>
        <taxon>Dothideomycetes</taxon>
        <taxon>Dothideomycetidae</taxon>
        <taxon>Mycosphaerellales</taxon>
        <taxon>Teratosphaeriaceae</taxon>
        <taxon>Oleoguttula</taxon>
    </lineage>
</organism>
<dbReference type="InterPro" id="IPR036291">
    <property type="entry name" value="NAD(P)-bd_dom_sf"/>
</dbReference>
<gene>
    <name evidence="4" type="ORF">LTR36_009386</name>
</gene>
<dbReference type="AlphaFoldDB" id="A0AAV9JTY7"/>
<sequence>MAKLLVIIGVTGLQGGSVARLYQNLYQKEPGRRIRGITRDPTKPSNAALREAGIELVAADLDDPSSLDRAFEGANAIFAVTDFWQFLQQPATFAEAEKTGRLPNQVAMDHEIQQGRNIIDMAAKHLAGLDRLVLSTLSDSQKWSNGEIRWNLHFDGKAKITDYLKTTYPDLAAKSSYVQMGNYLSNWRMLPIFAPQKQADGSFIFYALAKPNGKAIPYVDPPNDTGYFVKALIDAPAGITLLGYGEAMQAEEHVALWGKVNGVRARFEQLTAEVAREAGLPEFLVLEVTESGMYSSSYGWDGGDPEVKHPKDVGVDVGKLTKVEDYFRKEDWSGVL</sequence>
<reference evidence="4 5" key="1">
    <citation type="submission" date="2021-11" db="EMBL/GenBank/DDBJ databases">
        <title>Black yeast isolated from Biological Soil Crust.</title>
        <authorList>
            <person name="Kurbessoian T."/>
        </authorList>
    </citation>
    <scope>NUCLEOTIDE SEQUENCE [LARGE SCALE GENOMIC DNA]</scope>
    <source>
        <strain evidence="4 5">CCFEE 5522</strain>
    </source>
</reference>
<keyword evidence="5" id="KW-1185">Reference proteome</keyword>
<dbReference type="PANTHER" id="PTHR42748:SF26">
    <property type="entry name" value="NMRA-LIKE DOMAIN-CONTAINING PROTEIN"/>
    <property type="match status" value="1"/>
</dbReference>
<evidence type="ECO:0000313" key="4">
    <source>
        <dbReference type="EMBL" id="KAK4548476.1"/>
    </source>
</evidence>
<name>A0AAV9JTY7_9PEZI</name>